<gene>
    <name evidence="1" type="ORF">G3446_04245</name>
</gene>
<name>A0A6M0JUB2_9GAMM</name>
<dbReference type="Proteomes" id="UP000483379">
    <property type="component" value="Unassembled WGS sequence"/>
</dbReference>
<proteinExistence type="predicted"/>
<organism evidence="1 2">
    <name type="scientific">Thiorhodococcus minor</name>
    <dbReference type="NCBI Taxonomy" id="57489"/>
    <lineage>
        <taxon>Bacteria</taxon>
        <taxon>Pseudomonadati</taxon>
        <taxon>Pseudomonadota</taxon>
        <taxon>Gammaproteobacteria</taxon>
        <taxon>Chromatiales</taxon>
        <taxon>Chromatiaceae</taxon>
        <taxon>Thiorhodococcus</taxon>
    </lineage>
</organism>
<accession>A0A6M0JUB2</accession>
<reference evidence="1 2" key="1">
    <citation type="submission" date="2020-02" db="EMBL/GenBank/DDBJ databases">
        <title>Genome sequences of Thiorhodococcus mannitoliphagus and Thiorhodococcus minor, purple sulfur photosynthetic bacteria in the gammaproteobacterial family, Chromatiaceae.</title>
        <authorList>
            <person name="Aviles F.A."/>
            <person name="Meyer T.E."/>
            <person name="Kyndt J.A."/>
        </authorList>
    </citation>
    <scope>NUCLEOTIDE SEQUENCE [LARGE SCALE GENOMIC DNA]</scope>
    <source>
        <strain evidence="1 2">DSM 11518</strain>
    </source>
</reference>
<keyword evidence="2" id="KW-1185">Reference proteome</keyword>
<comment type="caution">
    <text evidence="1">The sequence shown here is derived from an EMBL/GenBank/DDBJ whole genome shotgun (WGS) entry which is preliminary data.</text>
</comment>
<dbReference type="RefSeq" id="WP_164451167.1">
    <property type="nucleotide sequence ID" value="NZ_JAAIJQ010000008.1"/>
</dbReference>
<dbReference type="EMBL" id="JAAIJQ010000008">
    <property type="protein sequence ID" value="NEV61118.1"/>
    <property type="molecule type" value="Genomic_DNA"/>
</dbReference>
<sequence>MWGAAADAEGADYWVAKIGEGWSYVDVAASFFDQWRVQNEYENSDGSPLAGDDFLTALYQNIFKVDTPDTEGFEYWQGRMAELGVTDYDSADVGTLVMEMIDGMWANEDNVDTVQVLYQNWIEASLQFYDEQKERDLTPFSELSRSDQAAFLMAASDLVDGIDETSTPQDIENAVWTAMDAITSDAYFTLTYGQDNIVGDGLDNTFMAPVVQTEEGVLANTLETGDVVNGAGGVDTLQVDLIDSGDVGDVGDAPAISATTNEVERVFLRQQSPQTDFFVNNSTIDAEKMLGVQEWWSDNSRSGIQIEDIRSIPEQTTFGMRETDPGVSYTAYFDPAQVSEDRLQDIDSSLTLRLEDTANPGSLENFPVDGVIFSFDGMQYTIDLDLGEGAERTYDALLAAVNAGLAAEDALSGLTATLNADNSLTITDPNGGSFEAVGYSWIDDIVPPAGTLNWDLVVGAPVQEDVPIETDVVLDFVGRSSQGGILDIGSMGDGGVNVFNVTVDRSSWLTRMESRSDLGAGDRNLETVNLASGANAGDLTVGTPVEGQTGELDGRVVNGLTDLQTIDGSGFLGELNLGIVLTDDAIDRYLAGATEEVPFIYTGSEQNDNFTIDGSQAVALTGDTDFGFDVLMGGGDDRLNIDLPNSATTTVDGGEGDNVIAVSRSHGDTTDTTFEGFSNFQIYEVEGTGIQQIGGLWQLVFDNTTHDFSSMSGVENVVIATDGVSVGFPLFDNVVANAGDNTTLVDLEDGTMVTVSGKNQTLGDNSNNDQLFGPLQIQGADGETLDIDLDNTARVDGRLRIDSLQVEDEPLPATNESAVRTVNLTSGGERDTVNSVVDFQGERVTALNLDGSQDLGVRITDLASEPVESGETPAMMVNGAALEADLTIGMDAALLDNEDDDTLTATAGDDDVLMLYGTVDTNATISDFDVIQFGKRGDLGLVTRVGSATADTVLRGATGTFDATNTDTGSYVIARLNGDLRLEALSGDITVDIGDDTGNDGQVLAAAAATLEFVATGTPGALNLNVVPEVAAGTFGPGASTVVVEGFETINVDLDRSNSVGPENLFSTLDLNDDARTLTLQGGNEDVAITMELENALNTALTTVDFSEFEGEFRVPLGWDSTEGSNGTIVANEYDFVFDIGGDNTVIPVGVGANTADVGEEWLVTFGVGALADGESITIDFAGSQYVFTNDTGADIAAAAINASIIADAANAPSGFDITANGANIQLTATNPGDMAAAAPVVTLEPGSAVATAQALFTPGELAPATLPYEIVTTLSDFVTTFQFTEDANEAGVVWQIDNFQAFDVQGNVNLGNASVIDLRDLGVDSASDIDIADAATWWGALSAEEQADFDLVANPGLNVAGNTVVTSNEGLDFTILLTGVDWNDLANENFQGIA</sequence>
<evidence type="ECO:0000313" key="2">
    <source>
        <dbReference type="Proteomes" id="UP000483379"/>
    </source>
</evidence>
<protein>
    <submittedName>
        <fullName evidence="1">DUF4214 domain-containing protein</fullName>
    </submittedName>
</protein>
<evidence type="ECO:0000313" key="1">
    <source>
        <dbReference type="EMBL" id="NEV61118.1"/>
    </source>
</evidence>